<dbReference type="OrthoDB" id="45830at2157"/>
<keyword evidence="2" id="KW-1185">Reference proteome</keyword>
<dbReference type="EMBL" id="CP000575">
    <property type="protein sequence ID" value="ABN70261.1"/>
    <property type="molecule type" value="Genomic_DNA"/>
</dbReference>
<dbReference type="STRING" id="399550.Smar_1166"/>
<proteinExistence type="predicted"/>
<name>A3DNQ1_STAMF</name>
<reference evidence="1 2" key="2">
    <citation type="journal article" date="2009" name="Stand. Genomic Sci.">
        <title>Complete genome sequence of Staphylothermus marinus Stetter and Fiala 1986 type strain F1.</title>
        <authorList>
            <person name="Anderson I.J."/>
            <person name="Sun H."/>
            <person name="Lapidus A."/>
            <person name="Copeland A."/>
            <person name="Glavina Del Rio T."/>
            <person name="Tice H."/>
            <person name="Dalin E."/>
            <person name="Lucas S."/>
            <person name="Barry K."/>
            <person name="Land M."/>
            <person name="Richardson P."/>
            <person name="Huber H."/>
            <person name="Kyrpides N.C."/>
        </authorList>
    </citation>
    <scope>NUCLEOTIDE SEQUENCE [LARGE SCALE GENOMIC DNA]</scope>
    <source>
        <strain evidence="2">ATCC 43588 / DSM 3639 / JCM 9404 / F1</strain>
    </source>
</reference>
<dbReference type="GeneID" id="4907594"/>
<evidence type="ECO:0000313" key="1">
    <source>
        <dbReference type="EMBL" id="ABN70261.1"/>
    </source>
</evidence>
<dbReference type="Proteomes" id="UP000000254">
    <property type="component" value="Chromosome"/>
</dbReference>
<dbReference type="HOGENOM" id="CLU_2565896_0_0_2"/>
<gene>
    <name evidence="1" type="ordered locus">Smar_1166</name>
</gene>
<evidence type="ECO:0000313" key="2">
    <source>
        <dbReference type="Proteomes" id="UP000000254"/>
    </source>
</evidence>
<accession>A3DNQ1</accession>
<dbReference type="RefSeq" id="WP_011839452.1">
    <property type="nucleotide sequence ID" value="NC_009033.1"/>
</dbReference>
<dbReference type="AlphaFoldDB" id="A3DNQ1"/>
<dbReference type="KEGG" id="smr:Smar_1166"/>
<organism evidence="1 2">
    <name type="scientific">Staphylothermus marinus (strain ATCC 43588 / DSM 3639 / JCM 9404 / F1)</name>
    <dbReference type="NCBI Taxonomy" id="399550"/>
    <lineage>
        <taxon>Archaea</taxon>
        <taxon>Thermoproteota</taxon>
        <taxon>Thermoprotei</taxon>
        <taxon>Desulfurococcales</taxon>
        <taxon>Desulfurococcaceae</taxon>
        <taxon>Staphylothermus</taxon>
    </lineage>
</organism>
<sequence>MSDYIKQLKTMLLAKLAGFKILEKSPSVFAIVKDNKIHALVKDQGEYVIVTIAGKDYKYDKWYTKPEHLTNVLVNYLSQQQ</sequence>
<dbReference type="eggNOG" id="arCOG04211">
    <property type="taxonomic scope" value="Archaea"/>
</dbReference>
<reference evidence="2" key="1">
    <citation type="journal article" date="2009" name="BMC Genomics">
        <title>The complete genome sequence of Staphylothermus marinus reveals differences in sulfur metabolism among heterotrophic Crenarchaeota.</title>
        <authorList>
            <person name="Anderson I.J."/>
            <person name="Dharmarajan L."/>
            <person name="Rodriguez J."/>
            <person name="Hooper S."/>
            <person name="Porat I."/>
            <person name="Ulrich L.E."/>
            <person name="Elkins J.G."/>
            <person name="Mavromatis K."/>
            <person name="Sun H."/>
            <person name="Land M."/>
            <person name="Lapidus A."/>
            <person name="Lucas S."/>
            <person name="Barry K."/>
            <person name="Huber H."/>
            <person name="Zhulin I.B."/>
            <person name="Whitman W.B."/>
            <person name="Mukhopadhyay B."/>
            <person name="Woese C."/>
            <person name="Bristow J."/>
            <person name="Kyrpides N."/>
        </authorList>
    </citation>
    <scope>NUCLEOTIDE SEQUENCE [LARGE SCALE GENOMIC DNA]</scope>
    <source>
        <strain evidence="2">ATCC 43588 / DSM 3639 / JCM 9404 / F1</strain>
    </source>
</reference>
<protein>
    <submittedName>
        <fullName evidence="1">Uncharacterized protein</fullName>
    </submittedName>
</protein>